<dbReference type="EMBL" id="JABBXF010000014">
    <property type="protein sequence ID" value="NVK77676.1"/>
    <property type="molecule type" value="Genomic_DNA"/>
</dbReference>
<reference evidence="1 2" key="1">
    <citation type="submission" date="2020-04" db="EMBL/GenBank/DDBJ databases">
        <title>Draft Genome Sequence of Streptomyces morookaense DSM 40503, an 8-azaguanine-producing strain.</title>
        <authorList>
            <person name="Qi J."/>
            <person name="Gao J.-M."/>
        </authorList>
    </citation>
    <scope>NUCLEOTIDE SEQUENCE [LARGE SCALE GENOMIC DNA]</scope>
    <source>
        <strain evidence="1 2">DSM 40503</strain>
    </source>
</reference>
<gene>
    <name evidence="1" type="ORF">HG542_08345</name>
</gene>
<dbReference type="InterPro" id="IPR036412">
    <property type="entry name" value="HAD-like_sf"/>
</dbReference>
<dbReference type="Proteomes" id="UP000587462">
    <property type="component" value="Unassembled WGS sequence"/>
</dbReference>
<dbReference type="InterPro" id="IPR006439">
    <property type="entry name" value="HAD-SF_hydro_IA"/>
</dbReference>
<dbReference type="PANTHER" id="PTHR43611">
    <property type="entry name" value="ALPHA-D-GLUCOSE 1-PHOSPHATE PHOSPHATASE"/>
    <property type="match status" value="1"/>
</dbReference>
<accession>A0A7Y7B272</accession>
<comment type="caution">
    <text evidence="1">The sequence shown here is derived from an EMBL/GenBank/DDBJ whole genome shotgun (WGS) entry which is preliminary data.</text>
</comment>
<keyword evidence="1" id="KW-0378">Hydrolase</keyword>
<proteinExistence type="predicted"/>
<dbReference type="PRINTS" id="PR00413">
    <property type="entry name" value="HADHALOGNASE"/>
</dbReference>
<dbReference type="InterPro" id="IPR023214">
    <property type="entry name" value="HAD_sf"/>
</dbReference>
<name>A0A7Y7B272_STRMO</name>
<sequence>MDLADHLVSSTRVGVAKPDREIYEIAVERAGIPADRCLFVDDRKENVETAIALGMTGVHYRTPADLEKMLGFLPVAAAPSGMV</sequence>
<evidence type="ECO:0000313" key="1">
    <source>
        <dbReference type="EMBL" id="NVK77676.1"/>
    </source>
</evidence>
<dbReference type="GO" id="GO:0016787">
    <property type="term" value="F:hydrolase activity"/>
    <property type="evidence" value="ECO:0007669"/>
    <property type="project" value="UniProtKB-KW"/>
</dbReference>
<dbReference type="Gene3D" id="3.40.50.1000">
    <property type="entry name" value="HAD superfamily/HAD-like"/>
    <property type="match status" value="1"/>
</dbReference>
<organism evidence="1 2">
    <name type="scientific">Streptomyces morookaense</name>
    <name type="common">Streptoverticillium morookaense</name>
    <dbReference type="NCBI Taxonomy" id="1970"/>
    <lineage>
        <taxon>Bacteria</taxon>
        <taxon>Bacillati</taxon>
        <taxon>Actinomycetota</taxon>
        <taxon>Actinomycetes</taxon>
        <taxon>Kitasatosporales</taxon>
        <taxon>Streptomycetaceae</taxon>
        <taxon>Streptomyces</taxon>
    </lineage>
</organism>
<evidence type="ECO:0000313" key="2">
    <source>
        <dbReference type="Proteomes" id="UP000587462"/>
    </source>
</evidence>
<protein>
    <submittedName>
        <fullName evidence="1">HAD-IA family hydrolase</fullName>
    </submittedName>
</protein>
<dbReference type="AlphaFoldDB" id="A0A7Y7B272"/>
<dbReference type="SUPFAM" id="SSF56784">
    <property type="entry name" value="HAD-like"/>
    <property type="match status" value="1"/>
</dbReference>
<dbReference type="Pfam" id="PF00702">
    <property type="entry name" value="Hydrolase"/>
    <property type="match status" value="1"/>
</dbReference>
<keyword evidence="2" id="KW-1185">Reference proteome</keyword>
<dbReference type="PANTHER" id="PTHR43611:SF3">
    <property type="entry name" value="FLAVIN MONONUCLEOTIDE HYDROLASE 1, CHLOROPLATIC"/>
    <property type="match status" value="1"/>
</dbReference>
<dbReference type="NCBIfam" id="TIGR01509">
    <property type="entry name" value="HAD-SF-IA-v3"/>
    <property type="match status" value="1"/>
</dbReference>